<keyword evidence="5 14" id="KW-0479">Metal-binding</keyword>
<dbReference type="Pfam" id="PF01556">
    <property type="entry name" value="DnaJ_C"/>
    <property type="match status" value="1"/>
</dbReference>
<dbReference type="InterPro" id="IPR001305">
    <property type="entry name" value="HSP_DnaJ_Cys-rich_dom"/>
</dbReference>
<feature type="repeat" description="CXXCXGXG motif" evidence="14">
    <location>
        <begin position="191"/>
        <end position="198"/>
    </location>
</feature>
<dbReference type="GO" id="GO:0005524">
    <property type="term" value="F:ATP binding"/>
    <property type="evidence" value="ECO:0007669"/>
    <property type="project" value="InterPro"/>
</dbReference>
<dbReference type="GO" id="GO:0051082">
    <property type="term" value="F:unfolded protein binding"/>
    <property type="evidence" value="ECO:0007669"/>
    <property type="project" value="UniProtKB-UniRule"/>
</dbReference>
<feature type="repeat" description="CXXCXGXG motif" evidence="14">
    <location>
        <begin position="205"/>
        <end position="212"/>
    </location>
</feature>
<evidence type="ECO:0000256" key="14">
    <source>
        <dbReference type="HAMAP-Rule" id="MF_01152"/>
    </source>
</evidence>
<dbReference type="CDD" id="cd06257">
    <property type="entry name" value="DnaJ"/>
    <property type="match status" value="1"/>
</dbReference>
<dbReference type="Gene3D" id="1.10.287.110">
    <property type="entry name" value="DnaJ domain"/>
    <property type="match status" value="1"/>
</dbReference>
<dbReference type="Gene3D" id="2.10.230.10">
    <property type="entry name" value="Heat shock protein DnaJ, cysteine-rich domain"/>
    <property type="match status" value="1"/>
</dbReference>
<evidence type="ECO:0000256" key="13">
    <source>
        <dbReference type="ARBA" id="ARBA00067609"/>
    </source>
</evidence>
<comment type="subcellular location">
    <subcellularLocation>
        <location evidence="1 14">Cytoplasm</location>
    </subcellularLocation>
</comment>
<feature type="binding site" evidence="14">
    <location>
        <position position="169"/>
    </location>
    <ligand>
        <name>Zn(2+)</name>
        <dbReference type="ChEBI" id="CHEBI:29105"/>
        <label>2</label>
    </ligand>
</feature>
<comment type="similarity">
    <text evidence="12 14">Belongs to the DnaJ family.</text>
</comment>
<sequence>MSKRDYYEVLGVAREADDEALKKAYRKLAMKWHPDRNQGNADAEAKFKELNEAYDVLKDAEKRAAYDRYGHAAFEQGGPGGGGFGGGGSPFGGAFEDIFEEMFGRFGGGRGGRGAATGRGADLRTQVEISLEEAFAGTKTSIRIPTSVSCEACKGTGAEGGSASGAQTCPGCNGAGKIRAQQGFFLIERTCPTCGGAGRIIKNPCKICQGAGRVQRERNLNVTIPPGVEDGTRIRLAGEGEAGLRGAPSGDLYVDIAVRPHPIFQREGSNIFIRVPLRMTQAALGGHVEVPSIDGGRARVTIPAGTQTGDQFRLRGKGFSVLRSAARGDMYVQVSVETPQNLSPKQRDLLEQFEAEGSKGGKTSPESEGFFAKVKEFWDGLGR</sequence>
<dbReference type="GO" id="GO:0006260">
    <property type="term" value="P:DNA replication"/>
    <property type="evidence" value="ECO:0007669"/>
    <property type="project" value="UniProtKB-KW"/>
</dbReference>
<dbReference type="GO" id="GO:0042026">
    <property type="term" value="P:protein refolding"/>
    <property type="evidence" value="ECO:0007669"/>
    <property type="project" value="TreeGrafter"/>
</dbReference>
<feature type="repeat" description="CXXCXGXG motif" evidence="14">
    <location>
        <begin position="169"/>
        <end position="176"/>
    </location>
</feature>
<evidence type="ECO:0000256" key="9">
    <source>
        <dbReference type="ARBA" id="ARBA00023016"/>
    </source>
</evidence>
<organism evidence="18 19">
    <name type="scientific">Neoroseomonas eburnea</name>
    <dbReference type="NCBI Taxonomy" id="1346889"/>
    <lineage>
        <taxon>Bacteria</taxon>
        <taxon>Pseudomonadati</taxon>
        <taxon>Pseudomonadota</taxon>
        <taxon>Alphaproteobacteria</taxon>
        <taxon>Acetobacterales</taxon>
        <taxon>Acetobacteraceae</taxon>
        <taxon>Neoroseomonas</taxon>
    </lineage>
</organism>
<feature type="binding site" evidence="14">
    <location>
        <position position="191"/>
    </location>
    <ligand>
        <name>Zn(2+)</name>
        <dbReference type="ChEBI" id="CHEBI:29105"/>
        <label>2</label>
    </ligand>
</feature>
<dbReference type="PANTHER" id="PTHR43096">
    <property type="entry name" value="DNAJ HOMOLOG 1, MITOCHONDRIAL-RELATED"/>
    <property type="match status" value="1"/>
</dbReference>
<dbReference type="Gene3D" id="2.60.260.20">
    <property type="entry name" value="Urease metallochaperone UreE, N-terminal domain"/>
    <property type="match status" value="2"/>
</dbReference>
<evidence type="ECO:0000256" key="10">
    <source>
        <dbReference type="ARBA" id="ARBA00023186"/>
    </source>
</evidence>
<keyword evidence="19" id="KW-1185">Reference proteome</keyword>
<dbReference type="SMART" id="SM00271">
    <property type="entry name" value="DnaJ"/>
    <property type="match status" value="1"/>
</dbReference>
<feature type="binding site" evidence="14">
    <location>
        <position position="208"/>
    </location>
    <ligand>
        <name>Zn(2+)</name>
        <dbReference type="ChEBI" id="CHEBI:29105"/>
        <label>1</label>
    </ligand>
</feature>
<evidence type="ECO:0000256" key="5">
    <source>
        <dbReference type="ARBA" id="ARBA00022723"/>
    </source>
</evidence>
<feature type="domain" description="J" evidence="16">
    <location>
        <begin position="5"/>
        <end position="70"/>
    </location>
</feature>
<dbReference type="Pfam" id="PF00684">
    <property type="entry name" value="DnaJ_CXXCXGXG"/>
    <property type="match status" value="1"/>
</dbReference>
<dbReference type="InterPro" id="IPR036869">
    <property type="entry name" value="J_dom_sf"/>
</dbReference>
<dbReference type="InterPro" id="IPR008971">
    <property type="entry name" value="HSP40/DnaJ_pept-bd"/>
</dbReference>
<reference evidence="18" key="2">
    <citation type="journal article" date="2021" name="Syst. Appl. Microbiol.">
        <title>Roseomonas hellenica sp. nov., isolated from roots of wild-growing Alkanna tinctoria.</title>
        <authorList>
            <person name="Rat A."/>
            <person name="Naranjo H.D."/>
            <person name="Lebbe L."/>
            <person name="Cnockaert M."/>
            <person name="Krigas N."/>
            <person name="Grigoriadou K."/>
            <person name="Maloupa E."/>
            <person name="Willems A."/>
        </authorList>
    </citation>
    <scope>NUCLEOTIDE SEQUENCE</scope>
    <source>
        <strain evidence="18">LMG 31228</strain>
    </source>
</reference>
<dbReference type="PRINTS" id="PR00625">
    <property type="entry name" value="JDOMAIN"/>
</dbReference>
<dbReference type="GO" id="GO:0005737">
    <property type="term" value="C:cytoplasm"/>
    <property type="evidence" value="ECO:0007669"/>
    <property type="project" value="UniProtKB-SubCell"/>
</dbReference>
<protein>
    <recommendedName>
        <fullName evidence="13 14">Chaperone protein DnaJ</fullName>
    </recommendedName>
</protein>
<keyword evidence="6 14" id="KW-0677">Repeat</keyword>
<evidence type="ECO:0000256" key="1">
    <source>
        <dbReference type="ARBA" id="ARBA00004496"/>
    </source>
</evidence>
<dbReference type="PROSITE" id="PS51188">
    <property type="entry name" value="ZF_CR"/>
    <property type="match status" value="1"/>
</dbReference>
<evidence type="ECO:0000256" key="7">
    <source>
        <dbReference type="ARBA" id="ARBA00022771"/>
    </source>
</evidence>
<evidence type="ECO:0000313" key="18">
    <source>
        <dbReference type="EMBL" id="MBR0681031.1"/>
    </source>
</evidence>
<dbReference type="GO" id="GO:0009408">
    <property type="term" value="P:response to heat"/>
    <property type="evidence" value="ECO:0007669"/>
    <property type="project" value="InterPro"/>
</dbReference>
<dbReference type="SUPFAM" id="SSF57938">
    <property type="entry name" value="DnaJ/Hsp40 cysteine-rich domain"/>
    <property type="match status" value="1"/>
</dbReference>
<dbReference type="InterPro" id="IPR018253">
    <property type="entry name" value="DnaJ_domain_CS"/>
</dbReference>
<feature type="binding site" evidence="14">
    <location>
        <position position="150"/>
    </location>
    <ligand>
        <name>Zn(2+)</name>
        <dbReference type="ChEBI" id="CHEBI:29105"/>
        <label>1</label>
    </ligand>
</feature>
<dbReference type="GO" id="GO:0008270">
    <property type="term" value="F:zinc ion binding"/>
    <property type="evidence" value="ECO:0007669"/>
    <property type="project" value="UniProtKB-UniRule"/>
</dbReference>
<evidence type="ECO:0000256" key="3">
    <source>
        <dbReference type="ARBA" id="ARBA00022490"/>
    </source>
</evidence>
<proteinExistence type="inferred from homology"/>
<comment type="function">
    <text evidence="11 14">Participates actively in the response to hyperosmotic and heat shock by preventing the aggregation of stress-denatured proteins and by disaggregating proteins, also in an autonomous, DnaK-independent fashion. Unfolded proteins bind initially to DnaJ; upon interaction with the DnaJ-bound protein, DnaK hydrolyzes its bound ATP, resulting in the formation of a stable complex. GrpE releases ADP from DnaK; ATP binding to DnaK triggers the release of the substrate protein, thus completing the reaction cycle. Several rounds of ATP-dependent interactions between DnaJ, DnaK and GrpE are required for fully efficient folding. Also involved, together with DnaK and GrpE, in the DNA replication of plasmids through activation of initiation proteins.</text>
</comment>
<evidence type="ECO:0000256" key="11">
    <source>
        <dbReference type="ARBA" id="ARBA00053423"/>
    </source>
</evidence>
<dbReference type="FunFam" id="2.60.260.20:FF:000004">
    <property type="entry name" value="Molecular chaperone DnaJ"/>
    <property type="match status" value="1"/>
</dbReference>
<evidence type="ECO:0000256" key="12">
    <source>
        <dbReference type="ARBA" id="ARBA00061004"/>
    </source>
</evidence>
<dbReference type="SUPFAM" id="SSF46565">
    <property type="entry name" value="Chaperone J-domain"/>
    <property type="match status" value="1"/>
</dbReference>
<evidence type="ECO:0000256" key="15">
    <source>
        <dbReference type="PROSITE-ProRule" id="PRU00546"/>
    </source>
</evidence>
<dbReference type="Proteomes" id="UP001138709">
    <property type="component" value="Unassembled WGS sequence"/>
</dbReference>
<dbReference type="NCBIfam" id="NF008035">
    <property type="entry name" value="PRK10767.1"/>
    <property type="match status" value="1"/>
</dbReference>
<keyword evidence="9 14" id="KW-0346">Stress response</keyword>
<evidence type="ECO:0000256" key="4">
    <source>
        <dbReference type="ARBA" id="ARBA00022705"/>
    </source>
</evidence>
<dbReference type="CDD" id="cd10719">
    <property type="entry name" value="DnaJ_zf"/>
    <property type="match status" value="1"/>
</dbReference>
<feature type="zinc finger region" description="CR-type" evidence="15">
    <location>
        <begin position="137"/>
        <end position="217"/>
    </location>
</feature>
<evidence type="ECO:0000259" key="17">
    <source>
        <dbReference type="PROSITE" id="PS51188"/>
    </source>
</evidence>
<keyword evidence="4 14" id="KW-0235">DNA replication</keyword>
<comment type="caution">
    <text evidence="18">The sequence shown here is derived from an EMBL/GenBank/DDBJ whole genome shotgun (WGS) entry which is preliminary data.</text>
</comment>
<dbReference type="InterPro" id="IPR001623">
    <property type="entry name" value="DnaJ_domain"/>
</dbReference>
<keyword evidence="7 14" id="KW-0863">Zinc-finger</keyword>
<gene>
    <name evidence="14 18" type="primary">dnaJ</name>
    <name evidence="18" type="ORF">GXW74_11075</name>
</gene>
<dbReference type="RefSeq" id="WP_211846568.1">
    <property type="nucleotide sequence ID" value="NZ_JAAEDL010000009.1"/>
</dbReference>
<dbReference type="CDD" id="cd10747">
    <property type="entry name" value="DnaJ_C"/>
    <property type="match status" value="1"/>
</dbReference>
<evidence type="ECO:0000259" key="16">
    <source>
        <dbReference type="PROSITE" id="PS50076"/>
    </source>
</evidence>
<comment type="cofactor">
    <cofactor evidence="14">
        <name>Zn(2+)</name>
        <dbReference type="ChEBI" id="CHEBI:29105"/>
    </cofactor>
    <text evidence="14">Binds 2 Zn(2+) ions per monomer.</text>
</comment>
<dbReference type="GO" id="GO:0031072">
    <property type="term" value="F:heat shock protein binding"/>
    <property type="evidence" value="ECO:0007669"/>
    <property type="project" value="InterPro"/>
</dbReference>
<dbReference type="FunFam" id="2.10.230.10:FF:000002">
    <property type="entry name" value="Molecular chaperone DnaJ"/>
    <property type="match status" value="1"/>
</dbReference>
<feature type="domain" description="CR-type" evidence="17">
    <location>
        <begin position="137"/>
        <end position="217"/>
    </location>
</feature>
<dbReference type="PANTHER" id="PTHR43096:SF48">
    <property type="entry name" value="CHAPERONE PROTEIN DNAJ"/>
    <property type="match status" value="1"/>
</dbReference>
<dbReference type="NCBIfam" id="TIGR02349">
    <property type="entry name" value="DnaJ_bact"/>
    <property type="match status" value="1"/>
</dbReference>
<dbReference type="PROSITE" id="PS50076">
    <property type="entry name" value="DNAJ_2"/>
    <property type="match status" value="1"/>
</dbReference>
<keyword evidence="10 14" id="KW-0143">Chaperone</keyword>
<dbReference type="EMBL" id="JAAEDL010000009">
    <property type="protein sequence ID" value="MBR0681031.1"/>
    <property type="molecule type" value="Genomic_DNA"/>
</dbReference>
<dbReference type="SUPFAM" id="SSF49493">
    <property type="entry name" value="HSP40/DnaJ peptide-binding domain"/>
    <property type="match status" value="2"/>
</dbReference>
<keyword evidence="3 14" id="KW-0963">Cytoplasm</keyword>
<dbReference type="FunFam" id="1.10.287.110:FF:000034">
    <property type="entry name" value="Chaperone protein DnaJ"/>
    <property type="match status" value="1"/>
</dbReference>
<dbReference type="HAMAP" id="MF_01152">
    <property type="entry name" value="DnaJ"/>
    <property type="match status" value="1"/>
</dbReference>
<comment type="domain">
    <text evidence="14">The J domain is necessary and sufficient to stimulate DnaK ATPase activity. Zinc center 1 plays an important role in the autonomous, DnaK-independent chaperone activity of DnaJ. Zinc center 2 is essential for interaction with DnaK and for DnaJ activity.</text>
</comment>
<feature type="binding site" evidence="14">
    <location>
        <position position="153"/>
    </location>
    <ligand>
        <name>Zn(2+)</name>
        <dbReference type="ChEBI" id="CHEBI:29105"/>
        <label>1</label>
    </ligand>
</feature>
<evidence type="ECO:0000256" key="2">
    <source>
        <dbReference type="ARBA" id="ARBA00011738"/>
    </source>
</evidence>
<comment type="subunit">
    <text evidence="2 14">Homodimer.</text>
</comment>
<evidence type="ECO:0000256" key="6">
    <source>
        <dbReference type="ARBA" id="ARBA00022737"/>
    </source>
</evidence>
<keyword evidence="8 14" id="KW-0862">Zinc</keyword>
<evidence type="ECO:0000256" key="8">
    <source>
        <dbReference type="ARBA" id="ARBA00022833"/>
    </source>
</evidence>
<feature type="binding site" evidence="14">
    <location>
        <position position="172"/>
    </location>
    <ligand>
        <name>Zn(2+)</name>
        <dbReference type="ChEBI" id="CHEBI:29105"/>
        <label>2</label>
    </ligand>
</feature>
<dbReference type="InterPro" id="IPR036410">
    <property type="entry name" value="HSP_DnaJ_Cys-rich_dom_sf"/>
</dbReference>
<feature type="repeat" description="CXXCXGXG motif" evidence="14">
    <location>
        <begin position="150"/>
        <end position="157"/>
    </location>
</feature>
<dbReference type="InterPro" id="IPR012724">
    <property type="entry name" value="DnaJ"/>
</dbReference>
<dbReference type="InterPro" id="IPR002939">
    <property type="entry name" value="DnaJ_C"/>
</dbReference>
<name>A0A9X9XBE5_9PROT</name>
<dbReference type="Pfam" id="PF00226">
    <property type="entry name" value="DnaJ"/>
    <property type="match status" value="1"/>
</dbReference>
<accession>A0A9X9XBE5</accession>
<dbReference type="AlphaFoldDB" id="A0A9X9XBE5"/>
<feature type="binding site" evidence="14">
    <location>
        <position position="194"/>
    </location>
    <ligand>
        <name>Zn(2+)</name>
        <dbReference type="ChEBI" id="CHEBI:29105"/>
        <label>2</label>
    </ligand>
</feature>
<evidence type="ECO:0000313" key="19">
    <source>
        <dbReference type="Proteomes" id="UP001138709"/>
    </source>
</evidence>
<feature type="binding site" evidence="14">
    <location>
        <position position="205"/>
    </location>
    <ligand>
        <name>Zn(2+)</name>
        <dbReference type="ChEBI" id="CHEBI:29105"/>
        <label>1</label>
    </ligand>
</feature>
<reference evidence="18" key="1">
    <citation type="submission" date="2020-01" db="EMBL/GenBank/DDBJ databases">
        <authorList>
            <person name="Rat A."/>
        </authorList>
    </citation>
    <scope>NUCLEOTIDE SEQUENCE</scope>
    <source>
        <strain evidence="18">LMG 31228</strain>
    </source>
</reference>
<dbReference type="PROSITE" id="PS00636">
    <property type="entry name" value="DNAJ_1"/>
    <property type="match status" value="1"/>
</dbReference>